<gene>
    <name evidence="2" type="ORF">O9G_001507</name>
</gene>
<protein>
    <recommendedName>
        <fullName evidence="1">Ubiquitin-like domain-containing protein</fullName>
    </recommendedName>
</protein>
<sequence length="108" mass="12372">MFYFIYDLSYELVHTSSGESYSFRVKKTTKMRKVMESFCDRTSQNIHKLRFVFDGTAIDAQSTPESVLGLEDEDLIEVKPYQEGGCLAKPQNTSKSTPLLTFDVLNKE</sequence>
<dbReference type="InterPro" id="IPR029071">
    <property type="entry name" value="Ubiquitin-like_domsf"/>
</dbReference>
<keyword evidence="3" id="KW-1185">Reference proteome</keyword>
<dbReference type="InterPro" id="IPR022617">
    <property type="entry name" value="Rad60/SUMO-like_dom"/>
</dbReference>
<dbReference type="Gene3D" id="3.10.20.90">
    <property type="entry name" value="Phosphatidylinositol 3-kinase Catalytic Subunit, Chain A, domain 1"/>
    <property type="match status" value="1"/>
</dbReference>
<dbReference type="InterPro" id="IPR000626">
    <property type="entry name" value="Ubiquitin-like_dom"/>
</dbReference>
<accession>A0A075AMW5</accession>
<dbReference type="STRING" id="988480.A0A075AMW5"/>
<dbReference type="SUPFAM" id="SSF54236">
    <property type="entry name" value="Ubiquitin-like"/>
    <property type="match status" value="1"/>
</dbReference>
<evidence type="ECO:0000259" key="1">
    <source>
        <dbReference type="PROSITE" id="PS50053"/>
    </source>
</evidence>
<dbReference type="HOGENOM" id="CLU_2198485_0_0_1"/>
<evidence type="ECO:0000313" key="2">
    <source>
        <dbReference type="EMBL" id="EPZ31033.1"/>
    </source>
</evidence>
<organism evidence="2 3">
    <name type="scientific">Rozella allomycis (strain CSF55)</name>
    <dbReference type="NCBI Taxonomy" id="988480"/>
    <lineage>
        <taxon>Eukaryota</taxon>
        <taxon>Fungi</taxon>
        <taxon>Fungi incertae sedis</taxon>
        <taxon>Cryptomycota</taxon>
        <taxon>Cryptomycota incertae sedis</taxon>
        <taxon>Rozella</taxon>
    </lineage>
</organism>
<evidence type="ECO:0000313" key="3">
    <source>
        <dbReference type="Proteomes" id="UP000030755"/>
    </source>
</evidence>
<dbReference type="Pfam" id="PF11976">
    <property type="entry name" value="Rad60-SLD"/>
    <property type="match status" value="1"/>
</dbReference>
<name>A0A075AMW5_ROZAC</name>
<dbReference type="Proteomes" id="UP000030755">
    <property type="component" value="Unassembled WGS sequence"/>
</dbReference>
<proteinExistence type="predicted"/>
<reference evidence="2 3" key="1">
    <citation type="journal article" date="2013" name="Curr. Biol.">
        <title>Shared signatures of parasitism and phylogenomics unite Cryptomycota and microsporidia.</title>
        <authorList>
            <person name="James T.Y."/>
            <person name="Pelin A."/>
            <person name="Bonen L."/>
            <person name="Ahrendt S."/>
            <person name="Sain D."/>
            <person name="Corradi N."/>
            <person name="Stajich J.E."/>
        </authorList>
    </citation>
    <scope>NUCLEOTIDE SEQUENCE [LARGE SCALE GENOMIC DNA]</scope>
    <source>
        <strain evidence="2 3">CSF55</strain>
    </source>
</reference>
<dbReference type="AlphaFoldDB" id="A0A075AMW5"/>
<dbReference type="PANTHER" id="PTHR10562">
    <property type="entry name" value="SMALL UBIQUITIN-RELATED MODIFIER"/>
    <property type="match status" value="1"/>
</dbReference>
<dbReference type="EMBL" id="KE561324">
    <property type="protein sequence ID" value="EPZ31033.1"/>
    <property type="molecule type" value="Genomic_DNA"/>
</dbReference>
<feature type="domain" description="Ubiquitin-like" evidence="1">
    <location>
        <begin position="6"/>
        <end position="85"/>
    </location>
</feature>
<dbReference type="PROSITE" id="PS50053">
    <property type="entry name" value="UBIQUITIN_2"/>
    <property type="match status" value="1"/>
</dbReference>
<dbReference type="OrthoDB" id="442921at2759"/>